<dbReference type="EMBL" id="BMAT01007708">
    <property type="protein sequence ID" value="GFR69422.1"/>
    <property type="molecule type" value="Genomic_DNA"/>
</dbReference>
<proteinExistence type="predicted"/>
<accession>A0AAV4F892</accession>
<protein>
    <submittedName>
        <fullName evidence="2">Uncharacterized protein</fullName>
    </submittedName>
</protein>
<feature type="region of interest" description="Disordered" evidence="1">
    <location>
        <begin position="49"/>
        <end position="80"/>
    </location>
</feature>
<gene>
    <name evidence="2" type="ORF">ElyMa_003757200</name>
</gene>
<dbReference type="Proteomes" id="UP000762676">
    <property type="component" value="Unassembled WGS sequence"/>
</dbReference>
<evidence type="ECO:0000313" key="2">
    <source>
        <dbReference type="EMBL" id="GFR69422.1"/>
    </source>
</evidence>
<keyword evidence="3" id="KW-1185">Reference proteome</keyword>
<comment type="caution">
    <text evidence="2">The sequence shown here is derived from an EMBL/GenBank/DDBJ whole genome shotgun (WGS) entry which is preliminary data.</text>
</comment>
<sequence length="101" mass="11114">MSRLSINKVNGQVTPRLYDDPRVTFMSLHCPLLTGLDFSRALGEVVTPTPHTHIPPAASINGNNDHLADDQKGGASGNVKSLNEDINVQIEWLSVWQRQPD</sequence>
<organism evidence="2 3">
    <name type="scientific">Elysia marginata</name>
    <dbReference type="NCBI Taxonomy" id="1093978"/>
    <lineage>
        <taxon>Eukaryota</taxon>
        <taxon>Metazoa</taxon>
        <taxon>Spiralia</taxon>
        <taxon>Lophotrochozoa</taxon>
        <taxon>Mollusca</taxon>
        <taxon>Gastropoda</taxon>
        <taxon>Heterobranchia</taxon>
        <taxon>Euthyneura</taxon>
        <taxon>Panpulmonata</taxon>
        <taxon>Sacoglossa</taxon>
        <taxon>Placobranchoidea</taxon>
        <taxon>Plakobranchidae</taxon>
        <taxon>Elysia</taxon>
    </lineage>
</organism>
<evidence type="ECO:0000256" key="1">
    <source>
        <dbReference type="SAM" id="MobiDB-lite"/>
    </source>
</evidence>
<evidence type="ECO:0000313" key="3">
    <source>
        <dbReference type="Proteomes" id="UP000762676"/>
    </source>
</evidence>
<dbReference type="AlphaFoldDB" id="A0AAV4F892"/>
<reference evidence="2 3" key="1">
    <citation type="journal article" date="2021" name="Elife">
        <title>Chloroplast acquisition without the gene transfer in kleptoplastic sea slugs, Plakobranchus ocellatus.</title>
        <authorList>
            <person name="Maeda T."/>
            <person name="Takahashi S."/>
            <person name="Yoshida T."/>
            <person name="Shimamura S."/>
            <person name="Takaki Y."/>
            <person name="Nagai Y."/>
            <person name="Toyoda A."/>
            <person name="Suzuki Y."/>
            <person name="Arimoto A."/>
            <person name="Ishii H."/>
            <person name="Satoh N."/>
            <person name="Nishiyama T."/>
            <person name="Hasebe M."/>
            <person name="Maruyama T."/>
            <person name="Minagawa J."/>
            <person name="Obokata J."/>
            <person name="Shigenobu S."/>
        </authorList>
    </citation>
    <scope>NUCLEOTIDE SEQUENCE [LARGE SCALE GENOMIC DNA]</scope>
</reference>
<name>A0AAV4F892_9GAST</name>